<proteinExistence type="predicted"/>
<accession>A0AAW1VS92</accession>
<sequence>MANHMIQSQVPQLTKKNYSNWSVRMKDLLRSYDVWKIVENGFKEPEDEDNTLTEVQRQSLKDSRKRDKEALTLIHQALDDSTFEKVANATTSKEAWEILKNLFGSIDKLKKLRLQTLRRKCESLHQKESKSISVCMSRVQAIVNQLRSGGDQDINDARMIDEKILHSLDSKLEHIFLSIEESKEINRPQKEAIKTFIENKFRLPMMKNPGLDDKHIDTRYYDFIREYCITKKEIQLKYKKTEDEITEIFTKFEINM</sequence>
<dbReference type="EMBL" id="JBEDUW010000007">
    <property type="protein sequence ID" value="KAK9910846.1"/>
    <property type="molecule type" value="Genomic_DNA"/>
</dbReference>
<dbReference type="AlphaFoldDB" id="A0AAW1VS92"/>
<dbReference type="Pfam" id="PF14223">
    <property type="entry name" value="Retrotran_gag_2"/>
    <property type="match status" value="1"/>
</dbReference>
<dbReference type="PANTHER" id="PTHR35317:SF28">
    <property type="entry name" value="ZINC FINGER, CCHC-TYPE, RIBONUCLEASE H-LIKE DOMAIN, GAG-PRE-INTEGRASE DOMAIN PROTEIN-RELATED"/>
    <property type="match status" value="1"/>
</dbReference>
<dbReference type="PANTHER" id="PTHR35317">
    <property type="entry name" value="OS04G0629600 PROTEIN"/>
    <property type="match status" value="1"/>
</dbReference>
<evidence type="ECO:0000313" key="1">
    <source>
        <dbReference type="EMBL" id="KAK9910846.1"/>
    </source>
</evidence>
<comment type="caution">
    <text evidence="1">The sequence shown here is derived from an EMBL/GenBank/DDBJ whole genome shotgun (WGS) entry which is preliminary data.</text>
</comment>
<name>A0AAW1VS92_RUBAR</name>
<organism evidence="1 2">
    <name type="scientific">Rubus argutus</name>
    <name type="common">Southern blackberry</name>
    <dbReference type="NCBI Taxonomy" id="59490"/>
    <lineage>
        <taxon>Eukaryota</taxon>
        <taxon>Viridiplantae</taxon>
        <taxon>Streptophyta</taxon>
        <taxon>Embryophyta</taxon>
        <taxon>Tracheophyta</taxon>
        <taxon>Spermatophyta</taxon>
        <taxon>Magnoliopsida</taxon>
        <taxon>eudicotyledons</taxon>
        <taxon>Gunneridae</taxon>
        <taxon>Pentapetalae</taxon>
        <taxon>rosids</taxon>
        <taxon>fabids</taxon>
        <taxon>Rosales</taxon>
        <taxon>Rosaceae</taxon>
        <taxon>Rosoideae</taxon>
        <taxon>Rosoideae incertae sedis</taxon>
        <taxon>Rubus</taxon>
    </lineage>
</organism>
<protein>
    <recommendedName>
        <fullName evidence="3">DUF4219 domain-containing protein</fullName>
    </recommendedName>
</protein>
<reference evidence="1 2" key="1">
    <citation type="journal article" date="2023" name="G3 (Bethesda)">
        <title>A chromosome-length genome assembly and annotation of blackberry (Rubus argutus, cv. 'Hillquist').</title>
        <authorList>
            <person name="Bruna T."/>
            <person name="Aryal R."/>
            <person name="Dudchenko O."/>
            <person name="Sargent D.J."/>
            <person name="Mead D."/>
            <person name="Buti M."/>
            <person name="Cavallini A."/>
            <person name="Hytonen T."/>
            <person name="Andres J."/>
            <person name="Pham M."/>
            <person name="Weisz D."/>
            <person name="Mascagni F."/>
            <person name="Usai G."/>
            <person name="Natali L."/>
            <person name="Bassil N."/>
            <person name="Fernandez G.E."/>
            <person name="Lomsadze A."/>
            <person name="Armour M."/>
            <person name="Olukolu B."/>
            <person name="Poorten T."/>
            <person name="Britton C."/>
            <person name="Davik J."/>
            <person name="Ashrafi H."/>
            <person name="Aiden E.L."/>
            <person name="Borodovsky M."/>
            <person name="Worthington M."/>
        </authorList>
    </citation>
    <scope>NUCLEOTIDE SEQUENCE [LARGE SCALE GENOMIC DNA]</scope>
    <source>
        <strain evidence="1">PI 553951</strain>
    </source>
</reference>
<dbReference type="Proteomes" id="UP001457282">
    <property type="component" value="Unassembled WGS sequence"/>
</dbReference>
<keyword evidence="2" id="KW-1185">Reference proteome</keyword>
<evidence type="ECO:0008006" key="3">
    <source>
        <dbReference type="Google" id="ProtNLM"/>
    </source>
</evidence>
<evidence type="ECO:0000313" key="2">
    <source>
        <dbReference type="Proteomes" id="UP001457282"/>
    </source>
</evidence>
<gene>
    <name evidence="1" type="ORF">M0R45_034785</name>
</gene>